<dbReference type="GeneTree" id="ENSGT00940000166562"/>
<evidence type="ECO:0000313" key="1">
    <source>
        <dbReference type="Ensembl" id="ENSEBUP00000006464.1"/>
    </source>
</evidence>
<proteinExistence type="predicted"/>
<dbReference type="AlphaFoldDB" id="A0A8C4NGS3"/>
<accession>A0A8C4NGS3</accession>
<keyword evidence="2" id="KW-1185">Reference proteome</keyword>
<dbReference type="Proteomes" id="UP000694388">
    <property type="component" value="Unplaced"/>
</dbReference>
<reference evidence="1" key="1">
    <citation type="submission" date="2025-08" db="UniProtKB">
        <authorList>
            <consortium name="Ensembl"/>
        </authorList>
    </citation>
    <scope>IDENTIFICATION</scope>
</reference>
<organism evidence="1 2">
    <name type="scientific">Eptatretus burgeri</name>
    <name type="common">Inshore hagfish</name>
    <dbReference type="NCBI Taxonomy" id="7764"/>
    <lineage>
        <taxon>Eukaryota</taxon>
        <taxon>Metazoa</taxon>
        <taxon>Chordata</taxon>
        <taxon>Craniata</taxon>
        <taxon>Vertebrata</taxon>
        <taxon>Cyclostomata</taxon>
        <taxon>Myxini</taxon>
        <taxon>Myxiniformes</taxon>
        <taxon>Myxinidae</taxon>
        <taxon>Eptatretinae</taxon>
        <taxon>Eptatretus</taxon>
    </lineage>
</organism>
<dbReference type="OMA" id="QEYSHVN"/>
<protein>
    <submittedName>
        <fullName evidence="1">Uncharacterized protein</fullName>
    </submittedName>
</protein>
<evidence type="ECO:0000313" key="2">
    <source>
        <dbReference type="Proteomes" id="UP000694388"/>
    </source>
</evidence>
<dbReference type="PANTHER" id="PTHR46704:SF9">
    <property type="entry name" value="BHLH DOMAIN-CONTAINING PROTEIN"/>
    <property type="match status" value="1"/>
</dbReference>
<dbReference type="PANTHER" id="PTHR46704">
    <property type="entry name" value="CXC DOMAIN-CONTAINING PROTEIN-RELATED"/>
    <property type="match status" value="1"/>
</dbReference>
<name>A0A8C4NGS3_EPTBU</name>
<reference evidence="1" key="2">
    <citation type="submission" date="2025-09" db="UniProtKB">
        <authorList>
            <consortium name="Ensembl"/>
        </authorList>
    </citation>
    <scope>IDENTIFICATION</scope>
</reference>
<sequence>MTQLHSTQEEADTRMLPHAHYISTQGIRSIIIKSPDTDVFVICVALVSHLVGSQLYFHTGRDNNVHTIDLQAIQQELGDDIAKAIIGLHCFTGCDSVSSFYGKGKTKAIKLLTQNKSFSHACQMLGESFSITDELVSLLEDFVCKLYSQQEYSHVNDARYSMFSMATRNESVMPPNRDALIKQVQRANFQAAVCKRSFDNHPDIPSPAGHAPPPSVTDELVSLLEDFVCKLYSQQEYSHVNNARYSMFLMATRNESIMPPNRDALIKHVQRANFQAAV</sequence>
<dbReference type="Ensembl" id="ENSEBUT00000006920.1">
    <property type="protein sequence ID" value="ENSEBUP00000006464.1"/>
    <property type="gene ID" value="ENSEBUG00000004277.1"/>
</dbReference>